<keyword evidence="5" id="KW-0249">Electron transport</keyword>
<dbReference type="InterPro" id="IPR050954">
    <property type="entry name" value="ET_IronSulfur_Cluster-Binding"/>
</dbReference>
<organism evidence="9 10">
    <name type="scientific">Halalkaliarchaeum desulfuricum</name>
    <dbReference type="NCBI Taxonomy" id="2055893"/>
    <lineage>
        <taxon>Archaea</taxon>
        <taxon>Methanobacteriati</taxon>
        <taxon>Methanobacteriota</taxon>
        <taxon>Stenosarchaea group</taxon>
        <taxon>Halobacteria</taxon>
        <taxon>Halobacteriales</taxon>
        <taxon>Haloferacaceae</taxon>
        <taxon>Halalkaliarchaeum</taxon>
    </lineage>
</organism>
<evidence type="ECO:0000256" key="2">
    <source>
        <dbReference type="ARBA" id="ARBA00022485"/>
    </source>
</evidence>
<feature type="domain" description="4Fe-4S ferredoxin-type" evidence="8">
    <location>
        <begin position="83"/>
        <end position="112"/>
    </location>
</feature>
<dbReference type="Proteomes" id="UP000263012">
    <property type="component" value="Chromosome"/>
</dbReference>
<proteinExistence type="predicted"/>
<reference evidence="10" key="1">
    <citation type="submission" date="2017-11" db="EMBL/GenBank/DDBJ databases">
        <title>Phenotypic and genomic properties of facultatively anaerobic sulfur-reducing natronoarchaea from hypersaline soda lakes.</title>
        <authorList>
            <person name="Sorokin D.Y."/>
            <person name="Kublanov I.V."/>
            <person name="Roman P."/>
            <person name="Sinninghe Damste J.S."/>
            <person name="Golyshin P.N."/>
            <person name="Rojo D."/>
            <person name="Ciordia S."/>
            <person name="Mena M.D.C."/>
            <person name="Ferrer M."/>
            <person name="Messina E."/>
            <person name="Smedile F."/>
            <person name="La Spada G."/>
            <person name="La Cono V."/>
            <person name="Yakimov M.M."/>
        </authorList>
    </citation>
    <scope>NUCLEOTIDE SEQUENCE [LARGE SCALE GENOMIC DNA]</scope>
    <source>
        <strain evidence="10">AArc-Sl</strain>
    </source>
</reference>
<dbReference type="GO" id="GO:0016491">
    <property type="term" value="F:oxidoreductase activity"/>
    <property type="evidence" value="ECO:0007669"/>
    <property type="project" value="UniProtKB-ARBA"/>
</dbReference>
<evidence type="ECO:0000313" key="9">
    <source>
        <dbReference type="EMBL" id="AUX10410.1"/>
    </source>
</evidence>
<evidence type="ECO:0000256" key="1">
    <source>
        <dbReference type="ARBA" id="ARBA00022448"/>
    </source>
</evidence>
<dbReference type="GeneID" id="37879151"/>
<keyword evidence="2" id="KW-0004">4Fe-4S</keyword>
<name>A0A343TMT8_9EURY</name>
<dbReference type="PROSITE" id="PS51379">
    <property type="entry name" value="4FE4S_FER_2"/>
    <property type="match status" value="3"/>
</dbReference>
<keyword evidence="10" id="KW-1185">Reference proteome</keyword>
<dbReference type="OrthoDB" id="2837at2157"/>
<keyword evidence="7" id="KW-0411">Iron-sulfur</keyword>
<evidence type="ECO:0000256" key="3">
    <source>
        <dbReference type="ARBA" id="ARBA00022723"/>
    </source>
</evidence>
<protein>
    <submittedName>
        <fullName evidence="9">4Fe-4S ferredoxin iron-sulfur binding domain protein</fullName>
    </submittedName>
</protein>
<dbReference type="PANTHER" id="PTHR43177">
    <property type="entry name" value="PROTEIN NRFC"/>
    <property type="match status" value="1"/>
</dbReference>
<dbReference type="Pfam" id="PF13247">
    <property type="entry name" value="Fer4_11"/>
    <property type="match status" value="1"/>
</dbReference>
<evidence type="ECO:0000256" key="4">
    <source>
        <dbReference type="ARBA" id="ARBA00022737"/>
    </source>
</evidence>
<keyword evidence="6" id="KW-0408">Iron</keyword>
<feature type="domain" description="4Fe-4S ferredoxin-type" evidence="8">
    <location>
        <begin position="4"/>
        <end position="34"/>
    </location>
</feature>
<evidence type="ECO:0000259" key="8">
    <source>
        <dbReference type="PROSITE" id="PS51379"/>
    </source>
</evidence>
<sequence length="209" mass="22921">MSEWIFYYDYNRCIGCHACSVSCNGFHELDVDQDDWRTVDHVSSGTGAAFEEVPISTSCMHCPDAPCVDVCPVDIIEKREEDGIVVHERDECISCFQCREACPYNAPTYPGDDQLMAKCNFCLGKGAGSAYGQPEKQSEADGGKKPSCVDNCVGGAIQAGPVDEMLELASDEAVQRYEDGEQNQRVIVEPMHKGTEDIDTLIETAVSEE</sequence>
<evidence type="ECO:0000256" key="6">
    <source>
        <dbReference type="ARBA" id="ARBA00023004"/>
    </source>
</evidence>
<dbReference type="EMBL" id="CP025066">
    <property type="protein sequence ID" value="AUX10410.1"/>
    <property type="molecule type" value="Genomic_DNA"/>
</dbReference>
<accession>A0A343TMT8</accession>
<keyword evidence="3" id="KW-0479">Metal-binding</keyword>
<feature type="domain" description="4Fe-4S ferredoxin-type" evidence="8">
    <location>
        <begin position="51"/>
        <end position="81"/>
    </location>
</feature>
<evidence type="ECO:0000256" key="7">
    <source>
        <dbReference type="ARBA" id="ARBA00023014"/>
    </source>
</evidence>
<evidence type="ECO:0000256" key="5">
    <source>
        <dbReference type="ARBA" id="ARBA00022982"/>
    </source>
</evidence>
<dbReference type="InterPro" id="IPR017896">
    <property type="entry name" value="4Fe4S_Fe-S-bd"/>
</dbReference>
<dbReference type="GO" id="GO:0051539">
    <property type="term" value="F:4 iron, 4 sulfur cluster binding"/>
    <property type="evidence" value="ECO:0007669"/>
    <property type="project" value="UniProtKB-KW"/>
</dbReference>
<dbReference type="PANTHER" id="PTHR43177:SF5">
    <property type="entry name" value="ANAEROBIC DIMETHYL SULFOXIDE REDUCTASE CHAIN B-RELATED"/>
    <property type="match status" value="1"/>
</dbReference>
<gene>
    <name evidence="9" type="ORF">AArcSl_2795</name>
</gene>
<dbReference type="SUPFAM" id="SSF54862">
    <property type="entry name" value="4Fe-4S ferredoxins"/>
    <property type="match status" value="1"/>
</dbReference>
<dbReference type="GO" id="GO:0046872">
    <property type="term" value="F:metal ion binding"/>
    <property type="evidence" value="ECO:0007669"/>
    <property type="project" value="UniProtKB-KW"/>
</dbReference>
<keyword evidence="4" id="KW-0677">Repeat</keyword>
<dbReference type="InterPro" id="IPR017900">
    <property type="entry name" value="4Fe4S_Fe_S_CS"/>
</dbReference>
<dbReference type="KEGG" id="hdf:AArcSl_2795"/>
<keyword evidence="1" id="KW-0813">Transport</keyword>
<dbReference type="AlphaFoldDB" id="A0A343TMT8"/>
<dbReference type="Gene3D" id="3.30.70.20">
    <property type="match status" value="2"/>
</dbReference>
<evidence type="ECO:0000313" key="10">
    <source>
        <dbReference type="Proteomes" id="UP000263012"/>
    </source>
</evidence>
<dbReference type="RefSeq" id="WP_119820630.1">
    <property type="nucleotide sequence ID" value="NZ_CP025066.1"/>
</dbReference>
<dbReference type="PROSITE" id="PS00198">
    <property type="entry name" value="4FE4S_FER_1"/>
    <property type="match status" value="1"/>
</dbReference>